<keyword evidence="9" id="KW-0786">Thiamine pyrophosphate</keyword>
<evidence type="ECO:0000256" key="3">
    <source>
        <dbReference type="ARBA" id="ARBA00001966"/>
    </source>
</evidence>
<dbReference type="InterPro" id="IPR029061">
    <property type="entry name" value="THDP-binding"/>
</dbReference>
<dbReference type="Pfam" id="PF02775">
    <property type="entry name" value="TPP_enzyme_C"/>
    <property type="match status" value="1"/>
</dbReference>
<keyword evidence="7" id="KW-0408">Iron</keyword>
<feature type="domain" description="Pyruvate ferredoxin oxidoreductase beta subunit C-terminal" evidence="11">
    <location>
        <begin position="204"/>
        <end position="286"/>
    </location>
</feature>
<keyword evidence="8" id="KW-0411">Iron-sulfur</keyword>
<evidence type="ECO:0000256" key="5">
    <source>
        <dbReference type="ARBA" id="ARBA00022842"/>
    </source>
</evidence>
<comment type="cofactor">
    <cofactor evidence="2">
        <name>thiamine diphosphate</name>
        <dbReference type="ChEBI" id="CHEBI:58937"/>
    </cofactor>
</comment>
<sequence>MAAKHSFINKGYEAGYPVDWCPGCGNFGIQRALESALAVLELPPHRVAVFGGIGCSGKTSYNLDVYGIHTLHGRLLPFASGAKLANPELTVIAAGGDGDGLGIGAGHFVNSGRRNLDITYILFNNGVYGLTKGQPSPTLGLGEQTKSMHQKNLQASVNPLMLAAAAGYTWIGRGYAYDKHQLEELMVQAIEHPGLSYLDVLQPCPRYNDVQTRDWYAGKDLDPPGSRLYSLQEEGYDPLIPEDAGEDQIKAGITGCIEEAFKWGDRIPTGVFLRNLAQPRYLDLVAEQIPTYLSSSPANNPIADAEGRSLTDLHGILSKLTVGY</sequence>
<dbReference type="InterPro" id="IPR051457">
    <property type="entry name" value="2-oxoacid:Fd_oxidoreductase"/>
</dbReference>
<dbReference type="Gene3D" id="3.40.50.970">
    <property type="match status" value="1"/>
</dbReference>
<accession>A0A831NWC5</accession>
<dbReference type="PANTHER" id="PTHR48084:SF2">
    <property type="entry name" value="PYRUVATE FERREDOXIN_FLAVODOXIN OXIDOREDUCTASE, BETA SUBUNIT"/>
    <property type="match status" value="1"/>
</dbReference>
<evidence type="ECO:0000256" key="1">
    <source>
        <dbReference type="ARBA" id="ARBA00001946"/>
    </source>
</evidence>
<protein>
    <submittedName>
        <fullName evidence="12">2-oxoacid:ferredoxin oxidoreductase subunit beta</fullName>
    </submittedName>
</protein>
<dbReference type="CDD" id="cd03375">
    <property type="entry name" value="TPP_OGFOR"/>
    <property type="match status" value="1"/>
</dbReference>
<dbReference type="AlphaFoldDB" id="A0A831NWC5"/>
<evidence type="ECO:0000259" key="10">
    <source>
        <dbReference type="Pfam" id="PF02775"/>
    </source>
</evidence>
<evidence type="ECO:0000256" key="4">
    <source>
        <dbReference type="ARBA" id="ARBA00022723"/>
    </source>
</evidence>
<keyword evidence="5" id="KW-0460">Magnesium</keyword>
<feature type="domain" description="Thiamine pyrophosphate enzyme TPP-binding" evidence="10">
    <location>
        <begin position="63"/>
        <end position="200"/>
    </location>
</feature>
<dbReference type="Pfam" id="PF12367">
    <property type="entry name" value="PFO_beta_C"/>
    <property type="match status" value="1"/>
</dbReference>
<dbReference type="GO" id="GO:0044281">
    <property type="term" value="P:small molecule metabolic process"/>
    <property type="evidence" value="ECO:0007669"/>
    <property type="project" value="UniProtKB-ARBA"/>
</dbReference>
<dbReference type="InterPro" id="IPR032686">
    <property type="entry name" value="PFO_beta_C"/>
</dbReference>
<dbReference type="GO" id="GO:0016625">
    <property type="term" value="F:oxidoreductase activity, acting on the aldehyde or oxo group of donors, iron-sulfur protein as acceptor"/>
    <property type="evidence" value="ECO:0007669"/>
    <property type="project" value="UniProtKB-ARBA"/>
</dbReference>
<keyword evidence="6" id="KW-0560">Oxidoreductase</keyword>
<dbReference type="SUPFAM" id="SSF52518">
    <property type="entry name" value="Thiamin diphosphate-binding fold (THDP-binding)"/>
    <property type="match status" value="1"/>
</dbReference>
<comment type="caution">
    <text evidence="12">The sequence shown here is derived from an EMBL/GenBank/DDBJ whole genome shotgun (WGS) entry which is preliminary data.</text>
</comment>
<dbReference type="GO" id="GO:0051536">
    <property type="term" value="F:iron-sulfur cluster binding"/>
    <property type="evidence" value="ECO:0007669"/>
    <property type="project" value="UniProtKB-KW"/>
</dbReference>
<dbReference type="GO" id="GO:0030976">
    <property type="term" value="F:thiamine pyrophosphate binding"/>
    <property type="evidence" value="ECO:0007669"/>
    <property type="project" value="InterPro"/>
</dbReference>
<dbReference type="Proteomes" id="UP000885822">
    <property type="component" value="Unassembled WGS sequence"/>
</dbReference>
<evidence type="ECO:0000256" key="6">
    <source>
        <dbReference type="ARBA" id="ARBA00023002"/>
    </source>
</evidence>
<dbReference type="InterPro" id="IPR011766">
    <property type="entry name" value="TPP_enzyme_TPP-bd"/>
</dbReference>
<dbReference type="GO" id="GO:0046872">
    <property type="term" value="F:metal ion binding"/>
    <property type="evidence" value="ECO:0007669"/>
    <property type="project" value="UniProtKB-KW"/>
</dbReference>
<dbReference type="InterPro" id="IPR011896">
    <property type="entry name" value="OFOB"/>
</dbReference>
<dbReference type="GO" id="GO:0045333">
    <property type="term" value="P:cellular respiration"/>
    <property type="evidence" value="ECO:0007669"/>
    <property type="project" value="UniProtKB-ARBA"/>
</dbReference>
<evidence type="ECO:0000313" key="12">
    <source>
        <dbReference type="EMBL" id="HDK38635.1"/>
    </source>
</evidence>
<evidence type="ECO:0000256" key="9">
    <source>
        <dbReference type="ARBA" id="ARBA00023052"/>
    </source>
</evidence>
<evidence type="ECO:0000256" key="8">
    <source>
        <dbReference type="ARBA" id="ARBA00023014"/>
    </source>
</evidence>
<comment type="cofactor">
    <cofactor evidence="1">
        <name>Mg(2+)</name>
        <dbReference type="ChEBI" id="CHEBI:18420"/>
    </cofactor>
</comment>
<evidence type="ECO:0000256" key="2">
    <source>
        <dbReference type="ARBA" id="ARBA00001964"/>
    </source>
</evidence>
<comment type="cofactor">
    <cofactor evidence="3">
        <name>[4Fe-4S] cluster</name>
        <dbReference type="ChEBI" id="CHEBI:49883"/>
    </cofactor>
</comment>
<name>A0A831NWC5_9GAMM</name>
<reference evidence="12" key="1">
    <citation type="journal article" date="2020" name="mSystems">
        <title>Genome- and Community-Level Interaction Insights into Carbon Utilization and Element Cycling Functions of Hydrothermarchaeota in Hydrothermal Sediment.</title>
        <authorList>
            <person name="Zhou Z."/>
            <person name="Liu Y."/>
            <person name="Xu W."/>
            <person name="Pan J."/>
            <person name="Luo Z.H."/>
            <person name="Li M."/>
        </authorList>
    </citation>
    <scope>NUCLEOTIDE SEQUENCE [LARGE SCALE GENOMIC DNA]</scope>
    <source>
        <strain evidence="12">HyVt-26</strain>
    </source>
</reference>
<dbReference type="NCBIfam" id="TIGR02177">
    <property type="entry name" value="PorB_KorB"/>
    <property type="match status" value="1"/>
</dbReference>
<dbReference type="EMBL" id="DRCV01000285">
    <property type="protein sequence ID" value="HDK38635.1"/>
    <property type="molecule type" value="Genomic_DNA"/>
</dbReference>
<proteinExistence type="predicted"/>
<keyword evidence="4" id="KW-0479">Metal-binding</keyword>
<dbReference type="PANTHER" id="PTHR48084">
    <property type="entry name" value="2-OXOGLUTARATE OXIDOREDUCTASE SUBUNIT KORB-RELATED"/>
    <property type="match status" value="1"/>
</dbReference>
<gene>
    <name evidence="12" type="ORF">ENG92_06430</name>
</gene>
<evidence type="ECO:0000259" key="11">
    <source>
        <dbReference type="Pfam" id="PF12367"/>
    </source>
</evidence>
<organism evidence="12">
    <name type="scientific">Thiolapillus brandeum</name>
    <dbReference type="NCBI Taxonomy" id="1076588"/>
    <lineage>
        <taxon>Bacteria</taxon>
        <taxon>Pseudomonadati</taxon>
        <taxon>Pseudomonadota</taxon>
        <taxon>Gammaproteobacteria</taxon>
        <taxon>Chromatiales</taxon>
        <taxon>Sedimenticolaceae</taxon>
        <taxon>Thiolapillus</taxon>
    </lineage>
</organism>
<evidence type="ECO:0000256" key="7">
    <source>
        <dbReference type="ARBA" id="ARBA00023004"/>
    </source>
</evidence>